<dbReference type="CDD" id="cd05399">
    <property type="entry name" value="NT_Rel-Spo_like"/>
    <property type="match status" value="1"/>
</dbReference>
<keyword evidence="4" id="KW-1185">Reference proteome</keyword>
<dbReference type="PANTHER" id="PTHR47837">
    <property type="entry name" value="GTP PYROPHOSPHOKINASE YJBM"/>
    <property type="match status" value="1"/>
</dbReference>
<evidence type="ECO:0000259" key="2">
    <source>
        <dbReference type="SMART" id="SM00954"/>
    </source>
</evidence>
<sequence length="226" mass="26291">MIKEREIENKIVKTNDIIITSNEVETKMEKVQEMSMIYRSAIKEITTKLEVLDGEFKVKRKRNPIEYIKSRVKSLKSIIGKLERLDLEVSCESARSNLNDIAGVRVVCSFLSDIYEIAEMLKSQDDITVIAEKDYIKHPKPNGYRSLHLVLEIPVFFSEHVEYVPVEVQIRTIAMDFWASLEHKLYYKTFEDVPISITSDLKECADVIASTDRKMQEIQRKVEKLN</sequence>
<dbReference type="OrthoDB" id="9789634at2"/>
<dbReference type="SMART" id="SM00954">
    <property type="entry name" value="RelA_SpoT"/>
    <property type="match status" value="1"/>
</dbReference>
<dbReference type="SUPFAM" id="SSF81301">
    <property type="entry name" value="Nucleotidyltransferase"/>
    <property type="match status" value="1"/>
</dbReference>
<dbReference type="Gene3D" id="1.10.287.860">
    <property type="entry name" value="Nucleotidyltransferase"/>
    <property type="match status" value="1"/>
</dbReference>
<reference evidence="3 4" key="1">
    <citation type="submission" date="2016-11" db="EMBL/GenBank/DDBJ databases">
        <authorList>
            <person name="Jaros S."/>
            <person name="Januszkiewicz K."/>
            <person name="Wedrychowicz H."/>
        </authorList>
    </citation>
    <scope>NUCLEOTIDE SEQUENCE [LARGE SCALE GENOMIC DNA]</scope>
    <source>
        <strain evidence="3 4">DSM 21758</strain>
    </source>
</reference>
<proteinExistence type="predicted"/>
<gene>
    <name evidence="3" type="ORF">SAMN02745163_03701</name>
</gene>
<dbReference type="Gene3D" id="3.30.460.10">
    <property type="entry name" value="Beta Polymerase, domain 2"/>
    <property type="match status" value="1"/>
</dbReference>
<keyword evidence="3" id="KW-0808">Transferase</keyword>
<dbReference type="InterPro" id="IPR007685">
    <property type="entry name" value="RelA_SpoT"/>
</dbReference>
<dbReference type="STRING" id="1121302.SAMN02745163_03701"/>
<dbReference type="EMBL" id="FQZB01000016">
    <property type="protein sequence ID" value="SHK37359.1"/>
    <property type="molecule type" value="Genomic_DNA"/>
</dbReference>
<name>A0A1M6RYI3_9CLOT</name>
<dbReference type="UniPathway" id="UPA00908">
    <property type="reaction ID" value="UER00884"/>
</dbReference>
<dbReference type="Pfam" id="PF04607">
    <property type="entry name" value="RelA_SpoT"/>
    <property type="match status" value="1"/>
</dbReference>
<dbReference type="Proteomes" id="UP000184310">
    <property type="component" value="Unassembled WGS sequence"/>
</dbReference>
<accession>A0A1M6RYI3</accession>
<comment type="pathway">
    <text evidence="1">Purine metabolism; ppGpp biosynthesis; ppGpp from GTP: step 1/2.</text>
</comment>
<dbReference type="GO" id="GO:0016301">
    <property type="term" value="F:kinase activity"/>
    <property type="evidence" value="ECO:0007669"/>
    <property type="project" value="UniProtKB-KW"/>
</dbReference>
<protein>
    <submittedName>
        <fullName evidence="3">Putative GTP pyrophosphokinase</fullName>
    </submittedName>
</protein>
<dbReference type="InterPro" id="IPR043519">
    <property type="entry name" value="NT_sf"/>
</dbReference>
<feature type="domain" description="RelA/SpoT" evidence="2">
    <location>
        <begin position="70"/>
        <end position="193"/>
    </location>
</feature>
<dbReference type="PANTHER" id="PTHR47837:SF2">
    <property type="entry name" value="GTP PYROPHOSPHOKINASE YWAC"/>
    <property type="match status" value="1"/>
</dbReference>
<evidence type="ECO:0000256" key="1">
    <source>
        <dbReference type="ARBA" id="ARBA00004976"/>
    </source>
</evidence>
<keyword evidence="3" id="KW-0418">Kinase</keyword>
<evidence type="ECO:0000313" key="3">
    <source>
        <dbReference type="EMBL" id="SHK37359.1"/>
    </source>
</evidence>
<dbReference type="AlphaFoldDB" id="A0A1M6RYI3"/>
<dbReference type="InterPro" id="IPR052366">
    <property type="entry name" value="GTP_Pyrophosphokinase"/>
</dbReference>
<dbReference type="GO" id="GO:0015970">
    <property type="term" value="P:guanosine tetraphosphate biosynthetic process"/>
    <property type="evidence" value="ECO:0007669"/>
    <property type="project" value="UniProtKB-UniPathway"/>
</dbReference>
<organism evidence="3 4">
    <name type="scientific">Clostridium cavendishii DSM 21758</name>
    <dbReference type="NCBI Taxonomy" id="1121302"/>
    <lineage>
        <taxon>Bacteria</taxon>
        <taxon>Bacillati</taxon>
        <taxon>Bacillota</taxon>
        <taxon>Clostridia</taxon>
        <taxon>Eubacteriales</taxon>
        <taxon>Clostridiaceae</taxon>
        <taxon>Clostridium</taxon>
    </lineage>
</organism>
<evidence type="ECO:0000313" key="4">
    <source>
        <dbReference type="Proteomes" id="UP000184310"/>
    </source>
</evidence>